<dbReference type="OrthoDB" id="9802272at2"/>
<dbReference type="PANTHER" id="PTHR34610:SF3">
    <property type="entry name" value="SSL7007 PROTEIN"/>
    <property type="match status" value="1"/>
</dbReference>
<dbReference type="InterPro" id="IPR002716">
    <property type="entry name" value="PIN_dom"/>
</dbReference>
<dbReference type="EMBL" id="BGZJ01000001">
    <property type="protein sequence ID" value="GBO94178.1"/>
    <property type="molecule type" value="Genomic_DNA"/>
</dbReference>
<organism evidence="2 3">
    <name type="scientific">Mesosutterella multiformis</name>
    <dbReference type="NCBI Taxonomy" id="2259133"/>
    <lineage>
        <taxon>Bacteria</taxon>
        <taxon>Pseudomonadati</taxon>
        <taxon>Pseudomonadota</taxon>
        <taxon>Betaproteobacteria</taxon>
        <taxon>Burkholderiales</taxon>
        <taxon>Sutterellaceae</taxon>
        <taxon>Mesosutterella</taxon>
    </lineage>
</organism>
<evidence type="ECO:0000313" key="2">
    <source>
        <dbReference type="EMBL" id="GBO94178.1"/>
    </source>
</evidence>
<reference evidence="2 3" key="1">
    <citation type="journal article" date="2018" name="Int. J. Syst. Evol. Microbiol.">
        <title>Mesosutterella multiformis gen. nov., sp. nov., a member of the family Sutterellaceae and Sutterella megalosphaeroides sp. nov., isolated from human faeces.</title>
        <authorList>
            <person name="Sakamoto M."/>
            <person name="Ikeyama N."/>
            <person name="Kunihiro T."/>
            <person name="Iino T."/>
            <person name="Yuki M."/>
            <person name="Ohkuma M."/>
        </authorList>
    </citation>
    <scope>NUCLEOTIDE SEQUENCE [LARGE SCALE GENOMIC DNA]</scope>
    <source>
        <strain evidence="2 3">4NBBH2</strain>
    </source>
</reference>
<dbReference type="Pfam" id="PF13470">
    <property type="entry name" value="PIN_3"/>
    <property type="match status" value="1"/>
</dbReference>
<proteinExistence type="predicted"/>
<dbReference type="AlphaFoldDB" id="A0A388SD02"/>
<comment type="caution">
    <text evidence="2">The sequence shown here is derived from an EMBL/GenBank/DDBJ whole genome shotgun (WGS) entry which is preliminary data.</text>
</comment>
<dbReference type="InterPro" id="IPR002850">
    <property type="entry name" value="PIN_toxin-like"/>
</dbReference>
<gene>
    <name evidence="2" type="ORF">MESMUL_15320</name>
</gene>
<name>A0A388SD02_9BURK</name>
<dbReference type="Proteomes" id="UP000266091">
    <property type="component" value="Unassembled WGS sequence"/>
</dbReference>
<protein>
    <recommendedName>
        <fullName evidence="1">PIN domain-containing protein</fullName>
    </recommendedName>
</protein>
<sequence length="171" mass="18965">MPIASEIQSLLDQLRSAPAANDPPDSSALTVIVDTNVLLDFWAFHDPKTEALLRLIEDGTCTMLRDEATENEFAEVIHRPGFRLSPEEQTAILTHWFRIARRPASPAKDALARCRDPLDQKFFDLASGSGCPLIVSKDKLVMKAGRRSRKEGTAVMLPGVAARWIEAQRKA</sequence>
<keyword evidence="3" id="KW-1185">Reference proteome</keyword>
<evidence type="ECO:0000313" key="3">
    <source>
        <dbReference type="Proteomes" id="UP000266091"/>
    </source>
</evidence>
<dbReference type="SUPFAM" id="SSF88723">
    <property type="entry name" value="PIN domain-like"/>
    <property type="match status" value="1"/>
</dbReference>
<dbReference type="RefSeq" id="WP_116270423.1">
    <property type="nucleotide sequence ID" value="NZ_BGZJ01000001.1"/>
</dbReference>
<dbReference type="InterPro" id="IPR029060">
    <property type="entry name" value="PIN-like_dom_sf"/>
</dbReference>
<evidence type="ECO:0000259" key="1">
    <source>
        <dbReference type="Pfam" id="PF13470"/>
    </source>
</evidence>
<dbReference type="PANTHER" id="PTHR34610">
    <property type="entry name" value="SSL7007 PROTEIN"/>
    <property type="match status" value="1"/>
</dbReference>
<feature type="domain" description="PIN" evidence="1">
    <location>
        <begin position="31"/>
        <end position="139"/>
    </location>
</feature>
<accession>A0A388SD02</accession>